<organism evidence="1 2">
    <name type="scientific">Rubroshorea leprosula</name>
    <dbReference type="NCBI Taxonomy" id="152421"/>
    <lineage>
        <taxon>Eukaryota</taxon>
        <taxon>Viridiplantae</taxon>
        <taxon>Streptophyta</taxon>
        <taxon>Embryophyta</taxon>
        <taxon>Tracheophyta</taxon>
        <taxon>Spermatophyta</taxon>
        <taxon>Magnoliopsida</taxon>
        <taxon>eudicotyledons</taxon>
        <taxon>Gunneridae</taxon>
        <taxon>Pentapetalae</taxon>
        <taxon>rosids</taxon>
        <taxon>malvids</taxon>
        <taxon>Malvales</taxon>
        <taxon>Dipterocarpaceae</taxon>
        <taxon>Rubroshorea</taxon>
    </lineage>
</organism>
<keyword evidence="2" id="KW-1185">Reference proteome</keyword>
<comment type="caution">
    <text evidence="1">The sequence shown here is derived from an EMBL/GenBank/DDBJ whole genome shotgun (WGS) entry which is preliminary data.</text>
</comment>
<gene>
    <name evidence="1" type="ORF">SLEP1_g42763</name>
</gene>
<accession>A0AAV5LAU9</accession>
<evidence type="ECO:0008006" key="3">
    <source>
        <dbReference type="Google" id="ProtNLM"/>
    </source>
</evidence>
<protein>
    <recommendedName>
        <fullName evidence="3">Non-haem dioxygenase N-terminal domain-containing protein</fullName>
    </recommendedName>
</protein>
<dbReference type="EMBL" id="BPVZ01000105">
    <property type="protein sequence ID" value="GKV34388.1"/>
    <property type="molecule type" value="Genomic_DNA"/>
</dbReference>
<dbReference type="AlphaFoldDB" id="A0AAV5LAU9"/>
<proteinExistence type="predicted"/>
<dbReference type="Gene3D" id="2.60.120.330">
    <property type="entry name" value="B-lactam Antibiotic, Isopenicillin N Synthase, Chain"/>
    <property type="match status" value="1"/>
</dbReference>
<name>A0AAV5LAU9_9ROSI</name>
<reference evidence="1 2" key="1">
    <citation type="journal article" date="2021" name="Commun. Biol.">
        <title>The genome of Shorea leprosula (Dipterocarpaceae) highlights the ecological relevance of drought in aseasonal tropical rainforests.</title>
        <authorList>
            <person name="Ng K.K.S."/>
            <person name="Kobayashi M.J."/>
            <person name="Fawcett J.A."/>
            <person name="Hatakeyama M."/>
            <person name="Paape T."/>
            <person name="Ng C.H."/>
            <person name="Ang C.C."/>
            <person name="Tnah L.H."/>
            <person name="Lee C.T."/>
            <person name="Nishiyama T."/>
            <person name="Sese J."/>
            <person name="O'Brien M.J."/>
            <person name="Copetti D."/>
            <person name="Mohd Noor M.I."/>
            <person name="Ong R.C."/>
            <person name="Putra M."/>
            <person name="Sireger I.Z."/>
            <person name="Indrioko S."/>
            <person name="Kosugi Y."/>
            <person name="Izuno A."/>
            <person name="Isagi Y."/>
            <person name="Lee S.L."/>
            <person name="Shimizu K.K."/>
        </authorList>
    </citation>
    <scope>NUCLEOTIDE SEQUENCE [LARGE SCALE GENOMIC DNA]</scope>
    <source>
        <strain evidence="1">214</strain>
    </source>
</reference>
<evidence type="ECO:0000313" key="1">
    <source>
        <dbReference type="EMBL" id="GKV34388.1"/>
    </source>
</evidence>
<dbReference type="Proteomes" id="UP001054252">
    <property type="component" value="Unassembled WGS sequence"/>
</dbReference>
<evidence type="ECO:0000313" key="2">
    <source>
        <dbReference type="Proteomes" id="UP001054252"/>
    </source>
</evidence>
<dbReference type="SUPFAM" id="SSF51197">
    <property type="entry name" value="Clavaminate synthase-like"/>
    <property type="match status" value="1"/>
</dbReference>
<dbReference type="InterPro" id="IPR027443">
    <property type="entry name" value="IPNS-like_sf"/>
</dbReference>
<sequence length="81" mass="9017">MESKAINLGNSLLVPCVQELARDKSLTTIPPRYIRPNHQQPIASDAGTEIPVIDMQSLLSQGSMEVELAKLDFACREWGFF</sequence>